<protein>
    <submittedName>
        <fullName evidence="2">Uncharacterized protein</fullName>
    </submittedName>
</protein>
<dbReference type="KEGG" id="cput:CONPUDRAFT_82829"/>
<dbReference type="Proteomes" id="UP000053558">
    <property type="component" value="Unassembled WGS sequence"/>
</dbReference>
<name>A0A5M3MPV8_CONPW</name>
<proteinExistence type="predicted"/>
<sequence length="78" mass="8647">MNCPPRSPNDPYVMMRDSLSPTSVGMPVRSSASQPTGYLRRRSQYDQFPTVKLKEMTSSARDAAQKQHEYGDVGGHSA</sequence>
<evidence type="ECO:0000313" key="3">
    <source>
        <dbReference type="Proteomes" id="UP000053558"/>
    </source>
</evidence>
<dbReference type="EMBL" id="JH711579">
    <property type="protein sequence ID" value="EIW80744.1"/>
    <property type="molecule type" value="Genomic_DNA"/>
</dbReference>
<evidence type="ECO:0000256" key="1">
    <source>
        <dbReference type="SAM" id="MobiDB-lite"/>
    </source>
</evidence>
<comment type="caution">
    <text evidence="2">The sequence shown here is derived from an EMBL/GenBank/DDBJ whole genome shotgun (WGS) entry which is preliminary data.</text>
</comment>
<dbReference type="RefSeq" id="XP_007769615.1">
    <property type="nucleotide sequence ID" value="XM_007771425.1"/>
</dbReference>
<accession>A0A5M3MPV8</accession>
<reference evidence="3" key="1">
    <citation type="journal article" date="2012" name="Science">
        <title>The Paleozoic origin of enzymatic lignin decomposition reconstructed from 31 fungal genomes.</title>
        <authorList>
            <person name="Floudas D."/>
            <person name="Binder M."/>
            <person name="Riley R."/>
            <person name="Barry K."/>
            <person name="Blanchette R.A."/>
            <person name="Henrissat B."/>
            <person name="Martinez A.T."/>
            <person name="Otillar R."/>
            <person name="Spatafora J.W."/>
            <person name="Yadav J.S."/>
            <person name="Aerts A."/>
            <person name="Benoit I."/>
            <person name="Boyd A."/>
            <person name="Carlson A."/>
            <person name="Copeland A."/>
            <person name="Coutinho P.M."/>
            <person name="de Vries R.P."/>
            <person name="Ferreira P."/>
            <person name="Findley K."/>
            <person name="Foster B."/>
            <person name="Gaskell J."/>
            <person name="Glotzer D."/>
            <person name="Gorecki P."/>
            <person name="Heitman J."/>
            <person name="Hesse C."/>
            <person name="Hori C."/>
            <person name="Igarashi K."/>
            <person name="Jurgens J.A."/>
            <person name="Kallen N."/>
            <person name="Kersten P."/>
            <person name="Kohler A."/>
            <person name="Kuees U."/>
            <person name="Kumar T.K.A."/>
            <person name="Kuo A."/>
            <person name="LaButti K."/>
            <person name="Larrondo L.F."/>
            <person name="Lindquist E."/>
            <person name="Ling A."/>
            <person name="Lombard V."/>
            <person name="Lucas S."/>
            <person name="Lundell T."/>
            <person name="Martin R."/>
            <person name="McLaughlin D.J."/>
            <person name="Morgenstern I."/>
            <person name="Morin E."/>
            <person name="Murat C."/>
            <person name="Nagy L.G."/>
            <person name="Nolan M."/>
            <person name="Ohm R.A."/>
            <person name="Patyshakuliyeva A."/>
            <person name="Rokas A."/>
            <person name="Ruiz-Duenas F.J."/>
            <person name="Sabat G."/>
            <person name="Salamov A."/>
            <person name="Samejima M."/>
            <person name="Schmutz J."/>
            <person name="Slot J.C."/>
            <person name="St John F."/>
            <person name="Stenlid J."/>
            <person name="Sun H."/>
            <person name="Sun S."/>
            <person name="Syed K."/>
            <person name="Tsang A."/>
            <person name="Wiebenga A."/>
            <person name="Young D."/>
            <person name="Pisabarro A."/>
            <person name="Eastwood D.C."/>
            <person name="Martin F."/>
            <person name="Cullen D."/>
            <person name="Grigoriev I.V."/>
            <person name="Hibbett D.S."/>
        </authorList>
    </citation>
    <scope>NUCLEOTIDE SEQUENCE [LARGE SCALE GENOMIC DNA]</scope>
    <source>
        <strain evidence="3">RWD-64-598 SS2</strain>
    </source>
</reference>
<dbReference type="GeneID" id="19210486"/>
<dbReference type="AlphaFoldDB" id="A0A5M3MPV8"/>
<evidence type="ECO:0000313" key="2">
    <source>
        <dbReference type="EMBL" id="EIW80744.1"/>
    </source>
</evidence>
<gene>
    <name evidence="2" type="ORF">CONPUDRAFT_82829</name>
</gene>
<feature type="region of interest" description="Disordered" evidence="1">
    <location>
        <begin position="56"/>
        <end position="78"/>
    </location>
</feature>
<organism evidence="2 3">
    <name type="scientific">Coniophora puteana (strain RWD-64-598)</name>
    <name type="common">Brown rot fungus</name>
    <dbReference type="NCBI Taxonomy" id="741705"/>
    <lineage>
        <taxon>Eukaryota</taxon>
        <taxon>Fungi</taxon>
        <taxon>Dikarya</taxon>
        <taxon>Basidiomycota</taxon>
        <taxon>Agaricomycotina</taxon>
        <taxon>Agaricomycetes</taxon>
        <taxon>Agaricomycetidae</taxon>
        <taxon>Boletales</taxon>
        <taxon>Coniophorineae</taxon>
        <taxon>Coniophoraceae</taxon>
        <taxon>Coniophora</taxon>
    </lineage>
</organism>
<keyword evidence="3" id="KW-1185">Reference proteome</keyword>
<feature type="region of interest" description="Disordered" evidence="1">
    <location>
        <begin position="1"/>
        <end position="41"/>
    </location>
</feature>